<evidence type="ECO:0000313" key="5">
    <source>
        <dbReference type="EMBL" id="KAK3587926.1"/>
    </source>
</evidence>
<dbReference type="InterPro" id="IPR034203">
    <property type="entry name" value="RBM45_RRM1"/>
</dbReference>
<dbReference type="InterPro" id="IPR012677">
    <property type="entry name" value="Nucleotide-bd_a/b_plait_sf"/>
</dbReference>
<dbReference type="AlphaFoldDB" id="A0AAE0VS14"/>
<feature type="domain" description="RRM" evidence="4">
    <location>
        <begin position="1"/>
        <end position="90"/>
    </location>
</feature>
<sequence length="530" mass="60223">MAYNHNVPENCRLFILVGKGIKEDAFREAFGKYGKIEDVWVVKDRRSNEDKGVVYITFSRASEAALAMQEMNGRVVPGHPKPIKVLIANSKRDGSVRDPHEDEKILRLFLIIPKSMSEDELRREFEQYGDIDYATVLRDKNTGESKGFGYVKFFRPYHAALALENCDRSFKPKFAEPKMPRGERDNDYEMDYQYSRDTRPPGAYPRGPERGPDRHERGTKRCFSEYSGRDDYHDDGPPRSRFSHGPLGQHRSPDDLEQRNDEIADHKLVGEGPMEMIQNYVNNGCQRLHVTAPLGLTQQYLTRLFNLIPGLEYCDLNEATGIAYVRYATPQCAAYAKDKLDGFEYPLGSRLIVRFADAPNVPDLKTASAMNFENYGIPGSSFERDESDTIRKAALILEKAGINPDRVLASDNSIERVTYCNIMLPLPKPLSPEDSSLAQRLFIVCQPAAVPERILRDAFCRFGDLIDVYLLSGRNYGYAKYASKECAMKAISVLHGQSIAGQRLKVLEAEPPKEDNRREGRDRHDSHSEM</sequence>
<proteinExistence type="predicted"/>
<dbReference type="SUPFAM" id="SSF54928">
    <property type="entry name" value="RNA-binding domain, RBD"/>
    <property type="match status" value="3"/>
</dbReference>
<comment type="caution">
    <text evidence="5">The sequence shown here is derived from an EMBL/GenBank/DDBJ whole genome shotgun (WGS) entry which is preliminary data.</text>
</comment>
<accession>A0AAE0VS14</accession>
<dbReference type="Pfam" id="PF00076">
    <property type="entry name" value="RRM_1"/>
    <property type="match status" value="4"/>
</dbReference>
<keyword evidence="6" id="KW-1185">Reference proteome</keyword>
<evidence type="ECO:0000313" key="6">
    <source>
        <dbReference type="Proteomes" id="UP001195483"/>
    </source>
</evidence>
<feature type="compositionally biased region" description="Basic and acidic residues" evidence="3">
    <location>
        <begin position="172"/>
        <end position="187"/>
    </location>
</feature>
<dbReference type="CDD" id="cd12366">
    <property type="entry name" value="RRM1_RBM45"/>
    <property type="match status" value="1"/>
</dbReference>
<dbReference type="Gene3D" id="3.30.70.330">
    <property type="match status" value="4"/>
</dbReference>
<feature type="compositionally biased region" description="Basic and acidic residues" evidence="3">
    <location>
        <begin position="207"/>
        <end position="216"/>
    </location>
</feature>
<protein>
    <recommendedName>
        <fullName evidence="4">RRM domain-containing protein</fullName>
    </recommendedName>
</protein>
<dbReference type="InterPro" id="IPR000504">
    <property type="entry name" value="RRM_dom"/>
</dbReference>
<organism evidence="5 6">
    <name type="scientific">Potamilus streckersoni</name>
    <dbReference type="NCBI Taxonomy" id="2493646"/>
    <lineage>
        <taxon>Eukaryota</taxon>
        <taxon>Metazoa</taxon>
        <taxon>Spiralia</taxon>
        <taxon>Lophotrochozoa</taxon>
        <taxon>Mollusca</taxon>
        <taxon>Bivalvia</taxon>
        <taxon>Autobranchia</taxon>
        <taxon>Heteroconchia</taxon>
        <taxon>Palaeoheterodonta</taxon>
        <taxon>Unionida</taxon>
        <taxon>Unionoidea</taxon>
        <taxon>Unionidae</taxon>
        <taxon>Ambleminae</taxon>
        <taxon>Lampsilini</taxon>
        <taxon>Potamilus</taxon>
    </lineage>
</organism>
<dbReference type="GO" id="GO:0003723">
    <property type="term" value="F:RNA binding"/>
    <property type="evidence" value="ECO:0007669"/>
    <property type="project" value="UniProtKB-UniRule"/>
</dbReference>
<dbReference type="PANTHER" id="PTHR48027">
    <property type="entry name" value="HETEROGENEOUS NUCLEAR RIBONUCLEOPROTEIN 87F-RELATED"/>
    <property type="match status" value="1"/>
</dbReference>
<reference evidence="5" key="2">
    <citation type="journal article" date="2021" name="Genome Biol. Evol.">
        <title>Developing a high-quality reference genome for a parasitic bivalve with doubly uniparental inheritance (Bivalvia: Unionida).</title>
        <authorList>
            <person name="Smith C.H."/>
        </authorList>
    </citation>
    <scope>NUCLEOTIDE SEQUENCE</scope>
    <source>
        <strain evidence="5">CHS0354</strain>
        <tissue evidence="5">Mantle</tissue>
    </source>
</reference>
<evidence type="ECO:0000256" key="3">
    <source>
        <dbReference type="SAM" id="MobiDB-lite"/>
    </source>
</evidence>
<feature type="compositionally biased region" description="Basic and acidic residues" evidence="3">
    <location>
        <begin position="227"/>
        <end position="238"/>
    </location>
</feature>
<feature type="region of interest" description="Disordered" evidence="3">
    <location>
        <begin position="172"/>
        <end position="258"/>
    </location>
</feature>
<dbReference type="InterPro" id="IPR035979">
    <property type="entry name" value="RBD_domain_sf"/>
</dbReference>
<dbReference type="PROSITE" id="PS50102">
    <property type="entry name" value="RRM"/>
    <property type="match status" value="3"/>
</dbReference>
<dbReference type="Proteomes" id="UP001195483">
    <property type="component" value="Unassembled WGS sequence"/>
</dbReference>
<keyword evidence="1 2" id="KW-0694">RNA-binding</keyword>
<feature type="domain" description="RRM" evidence="4">
    <location>
        <begin position="112"/>
        <end position="197"/>
    </location>
</feature>
<reference evidence="5" key="1">
    <citation type="journal article" date="2021" name="Genome Biol. Evol.">
        <title>A High-Quality Reference Genome for a Parasitic Bivalve with Doubly Uniparental Inheritance (Bivalvia: Unionida).</title>
        <authorList>
            <person name="Smith C.H."/>
        </authorList>
    </citation>
    <scope>NUCLEOTIDE SEQUENCE</scope>
    <source>
        <strain evidence="5">CHS0354</strain>
    </source>
</reference>
<evidence type="ECO:0000256" key="1">
    <source>
        <dbReference type="ARBA" id="ARBA00022884"/>
    </source>
</evidence>
<evidence type="ECO:0000259" key="4">
    <source>
        <dbReference type="PROSITE" id="PS50102"/>
    </source>
</evidence>
<reference evidence="5" key="3">
    <citation type="submission" date="2023-05" db="EMBL/GenBank/DDBJ databases">
        <authorList>
            <person name="Smith C.H."/>
        </authorList>
    </citation>
    <scope>NUCLEOTIDE SEQUENCE</scope>
    <source>
        <strain evidence="5">CHS0354</strain>
        <tissue evidence="5">Mantle</tissue>
    </source>
</reference>
<dbReference type="InterPro" id="IPR052462">
    <property type="entry name" value="SLIRP/GR-RBP-like"/>
</dbReference>
<feature type="region of interest" description="Disordered" evidence="3">
    <location>
        <begin position="505"/>
        <end position="530"/>
    </location>
</feature>
<feature type="domain" description="RRM" evidence="4">
    <location>
        <begin position="439"/>
        <end position="511"/>
    </location>
</feature>
<evidence type="ECO:0000256" key="2">
    <source>
        <dbReference type="PROSITE-ProRule" id="PRU00176"/>
    </source>
</evidence>
<dbReference type="SMART" id="SM00360">
    <property type="entry name" value="RRM"/>
    <property type="match status" value="4"/>
</dbReference>
<name>A0AAE0VS14_9BIVA</name>
<dbReference type="EMBL" id="JAEAOA010000895">
    <property type="protein sequence ID" value="KAK3587926.1"/>
    <property type="molecule type" value="Genomic_DNA"/>
</dbReference>
<gene>
    <name evidence="5" type="ORF">CHS0354_014444</name>
</gene>